<evidence type="ECO:0000313" key="1">
    <source>
        <dbReference type="EMBL" id="SDF98053.1"/>
    </source>
</evidence>
<accession>A0A1G7QHQ7</accession>
<evidence type="ECO:0000313" key="2">
    <source>
        <dbReference type="Proteomes" id="UP000199245"/>
    </source>
</evidence>
<feature type="non-terminal residue" evidence="1">
    <location>
        <position position="1"/>
    </location>
</feature>
<dbReference type="GO" id="GO:0051213">
    <property type="term" value="F:dioxygenase activity"/>
    <property type="evidence" value="ECO:0007669"/>
    <property type="project" value="UniProtKB-KW"/>
</dbReference>
<gene>
    <name evidence="1" type="ORF">SAMN05216337_109715</name>
</gene>
<keyword evidence="1" id="KW-0560">Oxidoreductase</keyword>
<keyword evidence="1" id="KW-0223">Dioxygenase</keyword>
<dbReference type="EMBL" id="FMZW01000097">
    <property type="protein sequence ID" value="SDF98053.1"/>
    <property type="molecule type" value="Genomic_DNA"/>
</dbReference>
<organism evidence="1 2">
    <name type="scientific">Bradyrhizobium brasilense</name>
    <dbReference type="NCBI Taxonomy" id="1419277"/>
    <lineage>
        <taxon>Bacteria</taxon>
        <taxon>Pseudomonadati</taxon>
        <taxon>Pseudomonadota</taxon>
        <taxon>Alphaproteobacteria</taxon>
        <taxon>Hyphomicrobiales</taxon>
        <taxon>Nitrobacteraceae</taxon>
        <taxon>Bradyrhizobium</taxon>
    </lineage>
</organism>
<proteinExistence type="predicted"/>
<dbReference type="AlphaFoldDB" id="A0A1G7QHQ7"/>
<reference evidence="1 2" key="1">
    <citation type="submission" date="2016-10" db="EMBL/GenBank/DDBJ databases">
        <authorList>
            <person name="de Groot N.N."/>
        </authorList>
    </citation>
    <scope>NUCLEOTIDE SEQUENCE [LARGE SCALE GENOMIC DNA]</scope>
    <source>
        <strain evidence="1 2">R5</strain>
    </source>
</reference>
<dbReference type="Proteomes" id="UP000199245">
    <property type="component" value="Unassembled WGS sequence"/>
</dbReference>
<name>A0A1G7QHQ7_9BRAD</name>
<sequence length="31" mass="3660">FDLENTKPEWALCYRFDIVLRGQSATPMETK</sequence>
<protein>
    <submittedName>
        <fullName evidence="1">Protocatechuate 3,4-dioxygenase beta subunit</fullName>
    </submittedName>
</protein>